<evidence type="ECO:0000313" key="2">
    <source>
        <dbReference type="EMBL" id="PRC91140.1"/>
    </source>
</evidence>
<gene>
    <name evidence="2" type="ORF">S2091_4141</name>
</gene>
<comment type="caution">
    <text evidence="2">The sequence shown here is derived from an EMBL/GenBank/DDBJ whole genome shotgun (WGS) entry which is preliminary data.</text>
</comment>
<keyword evidence="3" id="KW-1185">Reference proteome</keyword>
<dbReference type="EMBL" id="PUGF01000028">
    <property type="protein sequence ID" value="PRC91140.1"/>
    <property type="molecule type" value="Genomic_DNA"/>
</dbReference>
<organism evidence="2 3">
    <name type="scientific">Solimicrobium silvestre</name>
    <dbReference type="NCBI Taxonomy" id="2099400"/>
    <lineage>
        <taxon>Bacteria</taxon>
        <taxon>Pseudomonadati</taxon>
        <taxon>Pseudomonadota</taxon>
        <taxon>Betaproteobacteria</taxon>
        <taxon>Burkholderiales</taxon>
        <taxon>Oxalobacteraceae</taxon>
        <taxon>Solimicrobium</taxon>
    </lineage>
</organism>
<sequence length="89" mass="9948">MYFLLKIACIVIYLGAALSLVVDLPHGLALACQSITVLFLVAHVIEVMIFMPHLRLYKGPLSTSILLTLIFGLFHWKPLLDASKRDVKI</sequence>
<feature type="transmembrane region" description="Helical" evidence="1">
    <location>
        <begin position="56"/>
        <end position="76"/>
    </location>
</feature>
<dbReference type="RefSeq" id="WP_133166949.1">
    <property type="nucleotide sequence ID" value="NZ_PUGF01000028.1"/>
</dbReference>
<dbReference type="Proteomes" id="UP000237839">
    <property type="component" value="Unassembled WGS sequence"/>
</dbReference>
<name>A0A2S9GTV6_9BURK</name>
<keyword evidence="1" id="KW-1133">Transmembrane helix</keyword>
<keyword evidence="1" id="KW-0812">Transmembrane</keyword>
<evidence type="ECO:0000313" key="3">
    <source>
        <dbReference type="Proteomes" id="UP000237839"/>
    </source>
</evidence>
<keyword evidence="1" id="KW-0472">Membrane</keyword>
<evidence type="ECO:0008006" key="4">
    <source>
        <dbReference type="Google" id="ProtNLM"/>
    </source>
</evidence>
<dbReference type="OrthoDB" id="8927866at2"/>
<evidence type="ECO:0000256" key="1">
    <source>
        <dbReference type="SAM" id="Phobius"/>
    </source>
</evidence>
<proteinExistence type="predicted"/>
<reference evidence="2 3" key="1">
    <citation type="submission" date="2018-02" db="EMBL/GenBank/DDBJ databases">
        <title>Solimicrobium silvestre gen. nov., sp. nov., isolated from alpine forest soil.</title>
        <authorList>
            <person name="Margesin R."/>
            <person name="Albuquerque L."/>
            <person name="Zhang D.-C."/>
            <person name="Froufe H.J.C."/>
            <person name="Severino R."/>
            <person name="Roxo I."/>
            <person name="Egas C."/>
            <person name="Da Costa M.S."/>
        </authorList>
    </citation>
    <scope>NUCLEOTIDE SEQUENCE [LARGE SCALE GENOMIC DNA]</scope>
    <source>
        <strain evidence="2 3">S20-91</strain>
    </source>
</reference>
<protein>
    <recommendedName>
        <fullName evidence="4">DUF1145 domain-containing protein</fullName>
    </recommendedName>
</protein>
<feature type="transmembrane region" description="Helical" evidence="1">
    <location>
        <begin position="5"/>
        <end position="22"/>
    </location>
</feature>
<dbReference type="AlphaFoldDB" id="A0A2S9GTV6"/>
<accession>A0A2S9GTV6</accession>
<feature type="transmembrane region" description="Helical" evidence="1">
    <location>
        <begin position="28"/>
        <end position="49"/>
    </location>
</feature>